<gene>
    <name evidence="2" type="ORF">UFOPK2921_01305</name>
</gene>
<reference evidence="2" key="1">
    <citation type="submission" date="2020-05" db="EMBL/GenBank/DDBJ databases">
        <authorList>
            <person name="Chiriac C."/>
            <person name="Salcher M."/>
            <person name="Ghai R."/>
            <person name="Kavagutti S V."/>
        </authorList>
    </citation>
    <scope>NUCLEOTIDE SEQUENCE</scope>
</reference>
<dbReference type="AlphaFoldDB" id="A0A6J6WVF6"/>
<organism evidence="2">
    <name type="scientific">freshwater metagenome</name>
    <dbReference type="NCBI Taxonomy" id="449393"/>
    <lineage>
        <taxon>unclassified sequences</taxon>
        <taxon>metagenomes</taxon>
        <taxon>ecological metagenomes</taxon>
    </lineage>
</organism>
<evidence type="ECO:0000256" key="1">
    <source>
        <dbReference type="SAM" id="MobiDB-lite"/>
    </source>
</evidence>
<dbReference type="EMBL" id="CAEZZV010000205">
    <property type="protein sequence ID" value="CAB4788812.1"/>
    <property type="molecule type" value="Genomic_DNA"/>
</dbReference>
<feature type="region of interest" description="Disordered" evidence="1">
    <location>
        <begin position="215"/>
        <end position="272"/>
    </location>
</feature>
<proteinExistence type="predicted"/>
<accession>A0A6J6WVF6</accession>
<name>A0A6J6WVF6_9ZZZZ</name>
<protein>
    <submittedName>
        <fullName evidence="2">Unannotated protein</fullName>
    </submittedName>
</protein>
<sequence>MKISSSCKIFAIVTLLAAGVGLSTTSVSARAPQAQIMATRQYTVKASIVGAKNKTVLLVAKTGRVLASKKITSDTATAVTLTTPSGKSKITTLAGATLQLVSSTSGDYFGPVVLGWKGTKLTSAIGVYTKFSSSATTNIVLGTITVKNVSASNKQGYGYTAISSSQVDKTTASTTKATKGVPKGVGTYGKATTASASALFVTGNRSPMFCPPTCPGPPAEGGGGGAKVDVDDLDGGDADDDGIPNAFDVNDDGDSKVDSADSVTPEPDVSGTSIDAATCEAAASFHIFTNYKATENNFTDTLNFYGTGSHEATDASIFTQVGKSMSMVFSPITKVCGETVKKMEIKGVGVSYAPTAYAEVTAGSTGDIQWRIGEGKLNQESAVATGFSAQTFTTRDSLPSGQDTFMQRVTTTSDKVYEFTATAGFVFVTHPMLQGYCVKTTADTTSCVSGSDFTQINYAASSIPTISVASTETLVLRMYRPQRFAIDGEPSGLYNLGGFKYTPDMPNPPGGRTDGNNFGKCDAATYTDAEMKTDTLASSSDSAPTSTLQASWDLQACFDAKVGKSWSTGTVTIDIQVEPSGPGGNSAQKLFLTLT</sequence>
<feature type="compositionally biased region" description="Acidic residues" evidence="1">
    <location>
        <begin position="231"/>
        <end position="242"/>
    </location>
</feature>
<evidence type="ECO:0000313" key="2">
    <source>
        <dbReference type="EMBL" id="CAB4788812.1"/>
    </source>
</evidence>